<name>A0A0L8H4U2_OCTBM</name>
<sequence>MTVWCSYHYAILTYVVSMKKFMRVILTLSTAFINLKCQVSYLISVVKLLTQFKFSLLKIG</sequence>
<accession>A0A0L8H4U2</accession>
<protein>
    <submittedName>
        <fullName evidence="1">Uncharacterized protein</fullName>
    </submittedName>
</protein>
<reference evidence="1" key="1">
    <citation type="submission" date="2015-07" db="EMBL/GenBank/DDBJ databases">
        <title>MeaNS - Measles Nucleotide Surveillance Program.</title>
        <authorList>
            <person name="Tran T."/>
            <person name="Druce J."/>
        </authorList>
    </citation>
    <scope>NUCLEOTIDE SEQUENCE</scope>
    <source>
        <strain evidence="1">UCB-OBI-ISO-001</strain>
        <tissue evidence="1">Gonad</tissue>
    </source>
</reference>
<organism evidence="1">
    <name type="scientific">Octopus bimaculoides</name>
    <name type="common">California two-spotted octopus</name>
    <dbReference type="NCBI Taxonomy" id="37653"/>
    <lineage>
        <taxon>Eukaryota</taxon>
        <taxon>Metazoa</taxon>
        <taxon>Spiralia</taxon>
        <taxon>Lophotrochozoa</taxon>
        <taxon>Mollusca</taxon>
        <taxon>Cephalopoda</taxon>
        <taxon>Coleoidea</taxon>
        <taxon>Octopodiformes</taxon>
        <taxon>Octopoda</taxon>
        <taxon>Incirrata</taxon>
        <taxon>Octopodidae</taxon>
        <taxon>Octopus</taxon>
    </lineage>
</organism>
<gene>
    <name evidence="1" type="ORF">OCBIM_22023179mg</name>
</gene>
<dbReference type="EMBL" id="KQ419368">
    <property type="protein sequence ID" value="KOF83800.1"/>
    <property type="molecule type" value="Genomic_DNA"/>
</dbReference>
<dbReference type="AlphaFoldDB" id="A0A0L8H4U2"/>
<proteinExistence type="predicted"/>
<evidence type="ECO:0000313" key="1">
    <source>
        <dbReference type="EMBL" id="KOF83800.1"/>
    </source>
</evidence>